<keyword evidence="3" id="KW-1185">Reference proteome</keyword>
<dbReference type="EMBL" id="BDSP01000041">
    <property type="protein sequence ID" value="GAX11418.1"/>
    <property type="molecule type" value="Genomic_DNA"/>
</dbReference>
<gene>
    <name evidence="2" type="ORF">FisN_22Lh096</name>
</gene>
<dbReference type="Gene3D" id="3.40.50.300">
    <property type="entry name" value="P-loop containing nucleotide triphosphate hydrolases"/>
    <property type="match status" value="2"/>
</dbReference>
<evidence type="ECO:0000256" key="1">
    <source>
        <dbReference type="SAM" id="MobiDB-lite"/>
    </source>
</evidence>
<dbReference type="SUPFAM" id="SSF52540">
    <property type="entry name" value="P-loop containing nucleoside triphosphate hydrolases"/>
    <property type="match status" value="1"/>
</dbReference>
<comment type="caution">
    <text evidence="2">The sequence shown here is derived from an EMBL/GenBank/DDBJ whole genome shotgun (WGS) entry which is preliminary data.</text>
</comment>
<reference evidence="2 3" key="1">
    <citation type="journal article" date="2015" name="Plant Cell">
        <title>Oil accumulation by the oleaginous diatom Fistulifera solaris as revealed by the genome and transcriptome.</title>
        <authorList>
            <person name="Tanaka T."/>
            <person name="Maeda Y."/>
            <person name="Veluchamy A."/>
            <person name="Tanaka M."/>
            <person name="Abida H."/>
            <person name="Marechal E."/>
            <person name="Bowler C."/>
            <person name="Muto M."/>
            <person name="Sunaga Y."/>
            <person name="Tanaka M."/>
            <person name="Yoshino T."/>
            <person name="Taniguchi T."/>
            <person name="Fukuda Y."/>
            <person name="Nemoto M."/>
            <person name="Matsumoto M."/>
            <person name="Wong P.S."/>
            <person name="Aburatani S."/>
            <person name="Fujibuchi W."/>
        </authorList>
    </citation>
    <scope>NUCLEOTIDE SEQUENCE [LARGE SCALE GENOMIC DNA]</scope>
    <source>
        <strain evidence="2 3">JPCC DA0580</strain>
    </source>
</reference>
<dbReference type="Proteomes" id="UP000198406">
    <property type="component" value="Unassembled WGS sequence"/>
</dbReference>
<dbReference type="OrthoDB" id="38169at2759"/>
<feature type="compositionally biased region" description="Basic and acidic residues" evidence="1">
    <location>
        <begin position="1"/>
        <end position="10"/>
    </location>
</feature>
<dbReference type="PANTHER" id="PTHR10285">
    <property type="entry name" value="URIDINE KINASE"/>
    <property type="match status" value="1"/>
</dbReference>
<evidence type="ECO:0000313" key="3">
    <source>
        <dbReference type="Proteomes" id="UP000198406"/>
    </source>
</evidence>
<evidence type="ECO:0000313" key="2">
    <source>
        <dbReference type="EMBL" id="GAX11418.1"/>
    </source>
</evidence>
<sequence length="317" mass="36476">MLTKEDHVESNPRSSMRRRASSLEDMEMEDMTREDKVESIFEDRNEHFHFEPQTQHDEQKHERTMSFSLPEDLETEYVTATALYKDLAKRVIHLYDVNKDNLRNGQLFIAIAGGPGSGKSTLAYEVAKRINVRLKEGMAVAIPMDGFHYSRAELKKMAETEGAVYTYEELLKRRGAPWTFNAQACIAAFQEAREKGTANLPIYDRSVSDPIPDGVSLELTHTIVLLEGNYLLAWDDPAWAPLKGIFDETWYISCTTLEEQRERLINRHLKTWTEEKMILWGEGRIGAERKADSNDVLNSAWIHETSRHHADMVLESK</sequence>
<dbReference type="InParanoid" id="A0A1Z5JCC0"/>
<name>A0A1Z5JCC0_FISSO</name>
<organism evidence="2 3">
    <name type="scientific">Fistulifera solaris</name>
    <name type="common">Oleaginous diatom</name>
    <dbReference type="NCBI Taxonomy" id="1519565"/>
    <lineage>
        <taxon>Eukaryota</taxon>
        <taxon>Sar</taxon>
        <taxon>Stramenopiles</taxon>
        <taxon>Ochrophyta</taxon>
        <taxon>Bacillariophyta</taxon>
        <taxon>Bacillariophyceae</taxon>
        <taxon>Bacillariophycidae</taxon>
        <taxon>Naviculales</taxon>
        <taxon>Naviculaceae</taxon>
        <taxon>Fistulifera</taxon>
    </lineage>
</organism>
<evidence type="ECO:0008006" key="4">
    <source>
        <dbReference type="Google" id="ProtNLM"/>
    </source>
</evidence>
<accession>A0A1Z5JCC0</accession>
<feature type="region of interest" description="Disordered" evidence="1">
    <location>
        <begin position="1"/>
        <end position="34"/>
    </location>
</feature>
<dbReference type="InterPro" id="IPR027417">
    <property type="entry name" value="P-loop_NTPase"/>
</dbReference>
<proteinExistence type="predicted"/>
<protein>
    <recommendedName>
        <fullName evidence="4">Phosphoribulokinase/uridine kinase domain-containing protein</fullName>
    </recommendedName>
</protein>
<dbReference type="AlphaFoldDB" id="A0A1Z5JCC0"/>